<gene>
    <name evidence="1" type="ORF">Z955_02380</name>
</gene>
<proteinExistence type="predicted"/>
<sequence length="216" mass="24289">MDTEQNTATEVMPVVGLECLYVAEIIKDTREGLTFGKPKYFAGIKEIGIKPKVTSDEFYAENKLWVSETTLANVDVELEITDLLEKDEAFLLGHQIDKKGGVLYSDNDKAREVALLFKANKGNGKARYVILYKGSFAISDESYKGKEGKANFQAKKLKATFGTLHNNGAWKYKIDEENGMTDEEFFKDVYVPTAQELKEALEAAKKVKEKLQSELH</sequence>
<dbReference type="AlphaFoldDB" id="A0A0A0IHA4"/>
<dbReference type="NCBIfam" id="TIGR01603">
    <property type="entry name" value="maj_tail_phi13"/>
    <property type="match status" value="1"/>
</dbReference>
<organism evidence="1 2">
    <name type="scientific">Clostridium botulinum C/D str. DC5</name>
    <dbReference type="NCBI Taxonomy" id="1443128"/>
    <lineage>
        <taxon>Bacteria</taxon>
        <taxon>Bacillati</taxon>
        <taxon>Bacillota</taxon>
        <taxon>Clostridia</taxon>
        <taxon>Eubacteriales</taxon>
        <taxon>Clostridiaceae</taxon>
        <taxon>Clostridium</taxon>
    </lineage>
</organism>
<evidence type="ECO:0000313" key="1">
    <source>
        <dbReference type="EMBL" id="KGN00825.1"/>
    </source>
</evidence>
<dbReference type="Pfam" id="PF04630">
    <property type="entry name" value="Phage_TTP_1"/>
    <property type="match status" value="1"/>
</dbReference>
<dbReference type="Proteomes" id="UP000030014">
    <property type="component" value="Unassembled WGS sequence"/>
</dbReference>
<name>A0A0A0IHA4_CLOBO</name>
<dbReference type="InterPro" id="IPR006490">
    <property type="entry name" value="Maj_tail_phi13"/>
</dbReference>
<reference evidence="1 2" key="1">
    <citation type="submission" date="2014-01" db="EMBL/GenBank/DDBJ databases">
        <title>Plasmidome dynamics in the species complex Clostridium novyi sensu lato converts strains of independent lineages into distinctly different pathogens.</title>
        <authorList>
            <person name="Skarin H."/>
            <person name="Segerman B."/>
        </authorList>
    </citation>
    <scope>NUCLEOTIDE SEQUENCE [LARGE SCALE GENOMIC DNA]</scope>
    <source>
        <strain evidence="1 2">DC5</strain>
    </source>
</reference>
<accession>A0A0A0IHA4</accession>
<dbReference type="EMBL" id="JDRY01000015">
    <property type="protein sequence ID" value="KGN00825.1"/>
    <property type="molecule type" value="Genomic_DNA"/>
</dbReference>
<comment type="caution">
    <text evidence="1">The sequence shown here is derived from an EMBL/GenBank/DDBJ whole genome shotgun (WGS) entry which is preliminary data.</text>
</comment>
<protein>
    <submittedName>
        <fullName evidence="1">Tail protein</fullName>
    </submittedName>
</protein>
<evidence type="ECO:0000313" key="2">
    <source>
        <dbReference type="Proteomes" id="UP000030014"/>
    </source>
</evidence>
<dbReference type="InterPro" id="IPR006724">
    <property type="entry name" value="Phage_TTP"/>
</dbReference>
<dbReference type="RefSeq" id="WP_039259076.1">
    <property type="nucleotide sequence ID" value="NZ_JDRY01000015.1"/>
</dbReference>